<dbReference type="InterPro" id="IPR001680">
    <property type="entry name" value="WD40_rpt"/>
</dbReference>
<dbReference type="SMART" id="SM00320">
    <property type="entry name" value="WD40"/>
    <property type="match status" value="2"/>
</dbReference>
<evidence type="ECO:0000313" key="2">
    <source>
        <dbReference type="Proteomes" id="UP000826234"/>
    </source>
</evidence>
<dbReference type="Pfam" id="PF00400">
    <property type="entry name" value="WD40"/>
    <property type="match status" value="1"/>
</dbReference>
<gene>
    <name evidence="1" type="ORF">JD844_011388</name>
</gene>
<keyword evidence="2" id="KW-1185">Reference proteome</keyword>
<dbReference type="Gene3D" id="2.130.10.10">
    <property type="entry name" value="YVTN repeat-like/Quinoprotein amine dehydrogenase"/>
    <property type="match status" value="1"/>
</dbReference>
<protein>
    <recommendedName>
        <fullName evidence="3">Regulatory associated protein of MTOR complex 1</fullName>
    </recommendedName>
</protein>
<organism evidence="1 2">
    <name type="scientific">Phrynosoma platyrhinos</name>
    <name type="common">Desert horned lizard</name>
    <dbReference type="NCBI Taxonomy" id="52577"/>
    <lineage>
        <taxon>Eukaryota</taxon>
        <taxon>Metazoa</taxon>
        <taxon>Chordata</taxon>
        <taxon>Craniata</taxon>
        <taxon>Vertebrata</taxon>
        <taxon>Euteleostomi</taxon>
        <taxon>Lepidosauria</taxon>
        <taxon>Squamata</taxon>
        <taxon>Bifurcata</taxon>
        <taxon>Unidentata</taxon>
        <taxon>Episquamata</taxon>
        <taxon>Toxicofera</taxon>
        <taxon>Iguania</taxon>
        <taxon>Phrynosomatidae</taxon>
        <taxon>Phrynosomatinae</taxon>
        <taxon>Phrynosoma</taxon>
    </lineage>
</organism>
<dbReference type="Proteomes" id="UP000826234">
    <property type="component" value="Unassembled WGS sequence"/>
</dbReference>
<reference evidence="1 2" key="1">
    <citation type="journal article" date="2022" name="Gigascience">
        <title>A chromosome-level genome assembly and annotation of the desert horned lizard, Phrynosoma platyrhinos, provides insight into chromosomal rearrangements among reptiles.</title>
        <authorList>
            <person name="Koochekian N."/>
            <person name="Ascanio A."/>
            <person name="Farleigh K."/>
            <person name="Card D.C."/>
            <person name="Schield D.R."/>
            <person name="Castoe T.A."/>
            <person name="Jezkova T."/>
        </authorList>
    </citation>
    <scope>NUCLEOTIDE SEQUENCE [LARGE SCALE GENOMIC DNA]</scope>
    <source>
        <strain evidence="1">NK-2021</strain>
    </source>
</reference>
<dbReference type="SUPFAM" id="SSF50978">
    <property type="entry name" value="WD40 repeat-like"/>
    <property type="match status" value="1"/>
</dbReference>
<comment type="caution">
    <text evidence="1">The sequence shown here is derived from an EMBL/GenBank/DDBJ whole genome shotgun (WGS) entry which is preliminary data.</text>
</comment>
<accession>A0ABQ7TIT6</accession>
<proteinExistence type="predicted"/>
<evidence type="ECO:0000313" key="1">
    <source>
        <dbReference type="EMBL" id="KAH0629362.1"/>
    </source>
</evidence>
<dbReference type="InterPro" id="IPR004083">
    <property type="entry name" value="Raptor"/>
</dbReference>
<evidence type="ECO:0008006" key="3">
    <source>
        <dbReference type="Google" id="ProtNLM"/>
    </source>
</evidence>
<name>A0ABQ7TIT6_PHRPL</name>
<dbReference type="PANTHER" id="PTHR12848:SF16">
    <property type="entry name" value="REGULATORY-ASSOCIATED PROTEIN OF MTOR"/>
    <property type="match status" value="1"/>
</dbReference>
<dbReference type="PANTHER" id="PTHR12848">
    <property type="entry name" value="REGULATORY-ASSOCIATED PROTEIN OF MTOR"/>
    <property type="match status" value="1"/>
</dbReference>
<dbReference type="InterPro" id="IPR015943">
    <property type="entry name" value="WD40/YVTN_repeat-like_dom_sf"/>
</dbReference>
<dbReference type="InterPro" id="IPR036322">
    <property type="entry name" value="WD40_repeat_dom_sf"/>
</dbReference>
<sequence length="170" mass="19243">MVVDWEQETGLLMTSGDVRIIRIWDTDREMKVQDIPTGADSCVTSLSCDSHRSLIVAGLGDGSIRVYDRRMALSECRVMTYREHTAWVVKAYLQKHPEGNIMSVSGSMNQFTAIYNGNGELINNIKYYDGFMGQRVGAISCLAFHPHWPHLAVGSNDYYISVYSVEKRIR</sequence>
<dbReference type="EMBL" id="JAIPUX010000439">
    <property type="protein sequence ID" value="KAH0629362.1"/>
    <property type="molecule type" value="Genomic_DNA"/>
</dbReference>